<evidence type="ECO:0000313" key="6">
    <source>
        <dbReference type="EMBL" id="MBP0447816.1"/>
    </source>
</evidence>
<evidence type="ECO:0000313" key="7">
    <source>
        <dbReference type="Proteomes" id="UP000681594"/>
    </source>
</evidence>
<dbReference type="CDD" id="cd13692">
    <property type="entry name" value="PBP2_BztA"/>
    <property type="match status" value="1"/>
</dbReference>
<dbReference type="PANTHER" id="PTHR30085:SF7">
    <property type="entry name" value="AMINO-ACID ABC TRANSPORTER-BINDING PROTEIN YHDW-RELATED"/>
    <property type="match status" value="1"/>
</dbReference>
<keyword evidence="4" id="KW-1133">Transmembrane helix</keyword>
<accession>A0ABS4ALC5</accession>
<gene>
    <name evidence="6" type="ORF">J8J14_24035</name>
</gene>
<dbReference type="EMBL" id="JAGIZB010000062">
    <property type="protein sequence ID" value="MBP0447816.1"/>
    <property type="molecule type" value="Genomic_DNA"/>
</dbReference>
<protein>
    <submittedName>
        <fullName evidence="6">Amino acid ABC transporter substrate-binding protein</fullName>
    </submittedName>
</protein>
<dbReference type="Pfam" id="PF00497">
    <property type="entry name" value="SBP_bac_3"/>
    <property type="match status" value="1"/>
</dbReference>
<keyword evidence="4" id="KW-0812">Transmembrane</keyword>
<organism evidence="6 7">
    <name type="scientific">Pararoseomonas baculiformis</name>
    <dbReference type="NCBI Taxonomy" id="2820812"/>
    <lineage>
        <taxon>Bacteria</taxon>
        <taxon>Pseudomonadati</taxon>
        <taxon>Pseudomonadota</taxon>
        <taxon>Alphaproteobacteria</taxon>
        <taxon>Acetobacterales</taxon>
        <taxon>Acetobacteraceae</taxon>
        <taxon>Pararoseomonas</taxon>
    </lineage>
</organism>
<reference evidence="6 7" key="1">
    <citation type="submission" date="2021-03" db="EMBL/GenBank/DDBJ databases">
        <authorList>
            <person name="So Y."/>
        </authorList>
    </citation>
    <scope>NUCLEOTIDE SEQUENCE [LARGE SCALE GENOMIC DNA]</scope>
    <source>
        <strain evidence="6 7">SSH11</strain>
    </source>
</reference>
<evidence type="ECO:0000256" key="2">
    <source>
        <dbReference type="ARBA" id="ARBA00022448"/>
    </source>
</evidence>
<evidence type="ECO:0000259" key="5">
    <source>
        <dbReference type="SMART" id="SM00062"/>
    </source>
</evidence>
<feature type="transmembrane region" description="Helical" evidence="4">
    <location>
        <begin position="20"/>
        <end position="40"/>
    </location>
</feature>
<evidence type="ECO:0000256" key="4">
    <source>
        <dbReference type="SAM" id="Phobius"/>
    </source>
</evidence>
<keyword evidence="3" id="KW-0732">Signal</keyword>
<keyword evidence="7" id="KW-1185">Reference proteome</keyword>
<proteinExistence type="inferred from homology"/>
<dbReference type="InterPro" id="IPR001638">
    <property type="entry name" value="Solute-binding_3/MltF_N"/>
</dbReference>
<comment type="caution">
    <text evidence="6">The sequence shown here is derived from an EMBL/GenBank/DDBJ whole genome shotgun (WGS) entry which is preliminary data.</text>
</comment>
<dbReference type="Gene3D" id="3.40.190.10">
    <property type="entry name" value="Periplasmic binding protein-like II"/>
    <property type="match status" value="2"/>
</dbReference>
<keyword evidence="4" id="KW-0472">Membrane</keyword>
<dbReference type="PANTHER" id="PTHR30085">
    <property type="entry name" value="AMINO ACID ABC TRANSPORTER PERMEASE"/>
    <property type="match status" value="1"/>
</dbReference>
<comment type="similarity">
    <text evidence="1">Belongs to the bacterial solute-binding protein 3 family.</text>
</comment>
<dbReference type="SMART" id="SM00062">
    <property type="entry name" value="PBPb"/>
    <property type="match status" value="1"/>
</dbReference>
<dbReference type="InterPro" id="IPR051455">
    <property type="entry name" value="Bact_solute-bind_prot3"/>
</dbReference>
<name>A0ABS4ALC5_9PROT</name>
<sequence>MGAASSASEQNREENNVWRSLLGSTLVAAGLTLSWSMAWAGQTLDGVRQRGVLACGVNVGVAGFSLPDSQGVWRGMDADLCRAVSAAVLGDPNKVRFIPLTAVQRFIALQSGEIDVLIRQTTLTMVRDTNLGLRMVGVNLYDGHGFMVRRDANVSDIRGMDGMTICMSPGTTNELVTQDAFRAANLRFAPVLQERMQDNAQALQAGRCDAIATDATQLAALRSQFGRPNDYVILEARFSKEPYGPVVRRDDQEWFDVVRWVLNGLIEAEELGVTSTNAEQMRATSSDPAVRRLLGAVPDLGQAIKLQPSWLYDAIRAVGNYGELYDRTIGPNTPIGLPRGANDLWTRGGLMYAWPLR</sequence>
<keyword evidence="2" id="KW-0813">Transport</keyword>
<feature type="domain" description="Solute-binding protein family 3/N-terminal" evidence="5">
    <location>
        <begin position="52"/>
        <end position="297"/>
    </location>
</feature>
<dbReference type="SUPFAM" id="SSF53850">
    <property type="entry name" value="Periplasmic binding protein-like II"/>
    <property type="match status" value="1"/>
</dbReference>
<dbReference type="Proteomes" id="UP000681594">
    <property type="component" value="Unassembled WGS sequence"/>
</dbReference>
<evidence type="ECO:0000256" key="3">
    <source>
        <dbReference type="ARBA" id="ARBA00022729"/>
    </source>
</evidence>
<evidence type="ECO:0000256" key="1">
    <source>
        <dbReference type="ARBA" id="ARBA00010333"/>
    </source>
</evidence>